<dbReference type="Gene3D" id="1.10.10.10">
    <property type="entry name" value="Winged helix-like DNA-binding domain superfamily/Winged helix DNA-binding domain"/>
    <property type="match status" value="1"/>
</dbReference>
<dbReference type="InterPro" id="IPR036388">
    <property type="entry name" value="WH-like_DNA-bd_sf"/>
</dbReference>
<feature type="region of interest" description="Disordered" evidence="1">
    <location>
        <begin position="140"/>
        <end position="160"/>
    </location>
</feature>
<proteinExistence type="predicted"/>
<dbReference type="SUPFAM" id="SSF46785">
    <property type="entry name" value="Winged helix' DNA-binding domain"/>
    <property type="match status" value="1"/>
</dbReference>
<keyword evidence="4" id="KW-1185">Reference proteome</keyword>
<protein>
    <submittedName>
        <fullName evidence="3">MarR family transcriptional regulator</fullName>
    </submittedName>
</protein>
<dbReference type="InterPro" id="IPR036390">
    <property type="entry name" value="WH_DNA-bd_sf"/>
</dbReference>
<name>A0A317JU85_9ACTN</name>
<accession>A0A317JU85</accession>
<sequence length="160" mass="16938">MYLLGRRLAKIGEAALEGPGAERLPPALALVLGDVLMHPDSSISEITARTGYPQGYVSKSVNRLREWGVVETATDPADGRRTLVRATRTVPTRIEERAKAPVDAVLAGALDTADSQVVAEVRAALELLVDRLVPKGARTRSPALHADRAGVRRPSGGSSA</sequence>
<gene>
    <name evidence="3" type="ORF">DLJ46_27325</name>
</gene>
<evidence type="ECO:0000256" key="1">
    <source>
        <dbReference type="SAM" id="MobiDB-lite"/>
    </source>
</evidence>
<feature type="domain" description="HTH marR-type" evidence="2">
    <location>
        <begin position="29"/>
        <end position="81"/>
    </location>
</feature>
<dbReference type="Pfam" id="PF12802">
    <property type="entry name" value="MarR_2"/>
    <property type="match status" value="1"/>
</dbReference>
<organism evidence="3 4">
    <name type="scientific">Micromonospora globispora</name>
    <dbReference type="NCBI Taxonomy" id="1450148"/>
    <lineage>
        <taxon>Bacteria</taxon>
        <taxon>Bacillati</taxon>
        <taxon>Actinomycetota</taxon>
        <taxon>Actinomycetes</taxon>
        <taxon>Micromonosporales</taxon>
        <taxon>Micromonosporaceae</taxon>
        <taxon>Micromonospora</taxon>
    </lineage>
</organism>
<dbReference type="OrthoDB" id="4557196at2"/>
<dbReference type="EMBL" id="QGSV01000350">
    <property type="protein sequence ID" value="PWU44195.1"/>
    <property type="molecule type" value="Genomic_DNA"/>
</dbReference>
<dbReference type="AlphaFoldDB" id="A0A317JU85"/>
<dbReference type="Proteomes" id="UP000245683">
    <property type="component" value="Unassembled WGS sequence"/>
</dbReference>
<evidence type="ECO:0000313" key="3">
    <source>
        <dbReference type="EMBL" id="PWU44195.1"/>
    </source>
</evidence>
<dbReference type="InterPro" id="IPR000835">
    <property type="entry name" value="HTH_MarR-typ"/>
</dbReference>
<evidence type="ECO:0000313" key="4">
    <source>
        <dbReference type="Proteomes" id="UP000245683"/>
    </source>
</evidence>
<evidence type="ECO:0000259" key="2">
    <source>
        <dbReference type="Pfam" id="PF12802"/>
    </source>
</evidence>
<dbReference type="GO" id="GO:0003700">
    <property type="term" value="F:DNA-binding transcription factor activity"/>
    <property type="evidence" value="ECO:0007669"/>
    <property type="project" value="InterPro"/>
</dbReference>
<comment type="caution">
    <text evidence="3">The sequence shown here is derived from an EMBL/GenBank/DDBJ whole genome shotgun (WGS) entry which is preliminary data.</text>
</comment>
<reference evidence="4" key="1">
    <citation type="submission" date="2018-05" db="EMBL/GenBank/DDBJ databases">
        <title>Micromonospora globispora sp. nov. and Micromonospora rugosa sp. nov., isolated from marine sediment.</title>
        <authorList>
            <person name="Carro L."/>
            <person name="Aysel V."/>
            <person name="Cetin D."/>
            <person name="Igual J.M."/>
            <person name="Klenk H.-P."/>
            <person name="Trujillo M.E."/>
            <person name="Sahin N."/>
        </authorList>
    </citation>
    <scope>NUCLEOTIDE SEQUENCE [LARGE SCALE GENOMIC DNA]</scope>
    <source>
        <strain evidence="4">S2904</strain>
    </source>
</reference>